<proteinExistence type="predicted"/>
<dbReference type="Pfam" id="PF03779">
    <property type="entry name" value="SPW"/>
    <property type="match status" value="1"/>
</dbReference>
<name>A0ABV8C5J3_9PSEU</name>
<accession>A0ABV8C5J3</accession>
<reference evidence="4" key="1">
    <citation type="journal article" date="2019" name="Int. J. Syst. Evol. Microbiol.">
        <title>The Global Catalogue of Microorganisms (GCM) 10K type strain sequencing project: providing services to taxonomists for standard genome sequencing and annotation.</title>
        <authorList>
            <consortium name="The Broad Institute Genomics Platform"/>
            <consortium name="The Broad Institute Genome Sequencing Center for Infectious Disease"/>
            <person name="Wu L."/>
            <person name="Ma J."/>
        </authorList>
    </citation>
    <scope>NUCLEOTIDE SEQUENCE [LARGE SCALE GENOMIC DNA]</scope>
    <source>
        <strain evidence="4">CGMCC 4.7405</strain>
    </source>
</reference>
<dbReference type="Proteomes" id="UP001595690">
    <property type="component" value="Unassembled WGS sequence"/>
</dbReference>
<evidence type="ECO:0000313" key="3">
    <source>
        <dbReference type="EMBL" id="MFC3897089.1"/>
    </source>
</evidence>
<feature type="domain" description="SPW repeat-containing integral membrane" evidence="2">
    <location>
        <begin position="2"/>
        <end position="100"/>
    </location>
</feature>
<sequence>MSFLAGIWLLLAPFALNYAPAAEGLGAYWNDLGLGTVIAVLALVRVVAPQRVPWLSAVNAVLGAWLVASPFVLDYHARAYAYEATGNDVAVGLLVFVMAVVSAATTYQHPERRRQSESGM</sequence>
<keyword evidence="1" id="KW-1133">Transmembrane helix</keyword>
<feature type="transmembrane region" description="Helical" evidence="1">
    <location>
        <begin position="55"/>
        <end position="77"/>
    </location>
</feature>
<feature type="transmembrane region" description="Helical" evidence="1">
    <location>
        <begin position="89"/>
        <end position="107"/>
    </location>
</feature>
<dbReference type="RefSeq" id="WP_382378576.1">
    <property type="nucleotide sequence ID" value="NZ_JBHRZI010000032.1"/>
</dbReference>
<keyword evidence="4" id="KW-1185">Reference proteome</keyword>
<evidence type="ECO:0000256" key="1">
    <source>
        <dbReference type="SAM" id="Phobius"/>
    </source>
</evidence>
<feature type="transmembrane region" description="Helical" evidence="1">
    <location>
        <begin position="31"/>
        <end position="48"/>
    </location>
</feature>
<evidence type="ECO:0000259" key="2">
    <source>
        <dbReference type="Pfam" id="PF03779"/>
    </source>
</evidence>
<comment type="caution">
    <text evidence="3">The sequence shown here is derived from an EMBL/GenBank/DDBJ whole genome shotgun (WGS) entry which is preliminary data.</text>
</comment>
<gene>
    <name evidence="3" type="ORF">ACFOWZ_36910</name>
</gene>
<dbReference type="InterPro" id="IPR005530">
    <property type="entry name" value="SPW"/>
</dbReference>
<evidence type="ECO:0000313" key="4">
    <source>
        <dbReference type="Proteomes" id="UP001595690"/>
    </source>
</evidence>
<dbReference type="EMBL" id="JBHRZI010000032">
    <property type="protein sequence ID" value="MFC3897089.1"/>
    <property type="molecule type" value="Genomic_DNA"/>
</dbReference>
<organism evidence="3 4">
    <name type="scientific">Lentzea rhizosphaerae</name>
    <dbReference type="NCBI Taxonomy" id="2041025"/>
    <lineage>
        <taxon>Bacteria</taxon>
        <taxon>Bacillati</taxon>
        <taxon>Actinomycetota</taxon>
        <taxon>Actinomycetes</taxon>
        <taxon>Pseudonocardiales</taxon>
        <taxon>Pseudonocardiaceae</taxon>
        <taxon>Lentzea</taxon>
    </lineage>
</organism>
<keyword evidence="1" id="KW-0472">Membrane</keyword>
<keyword evidence="1" id="KW-0812">Transmembrane</keyword>
<protein>
    <submittedName>
        <fullName evidence="3">SPW repeat protein</fullName>
    </submittedName>
</protein>